<dbReference type="SMART" id="SM00862">
    <property type="entry name" value="Trans_reg_C"/>
    <property type="match status" value="1"/>
</dbReference>
<dbReference type="GO" id="GO:0006355">
    <property type="term" value="P:regulation of DNA-templated transcription"/>
    <property type="evidence" value="ECO:0007669"/>
    <property type="project" value="InterPro"/>
</dbReference>
<keyword evidence="3" id="KW-0472">Membrane</keyword>
<gene>
    <name evidence="5" type="ORF">GCM10011365_00840</name>
</gene>
<evidence type="ECO:0000256" key="1">
    <source>
        <dbReference type="ARBA" id="ARBA00023125"/>
    </source>
</evidence>
<protein>
    <recommendedName>
        <fullName evidence="4">OmpR/PhoB-type domain-containing protein</fullName>
    </recommendedName>
</protein>
<sequence length="752" mass="86432">MKLQFYDFILDTDRQTLFHSKTEIEITKINYQVLLYFVEHQNQVVTKDQLIDNIWQDKMVTENSIDQSLSKIRKSLAKYDDRVIIKTVFGKGLEFTAPVQKIDTSSTDIHSKINKSKSLFLVIAGLLVIFSTGYYGSHILSETKANNQPPILILNNNNNSDWLNLSSRQLFNQLFSNSQYNHLIDNDSKPDQLSQSEYISNYWRINPNLEVVLTEVSENDTGYTLTVKISKKQGDVSETFQDKELTTLLTKANKWLVSNSSLRDTNNEFEYLLPEDSHVLELYMRGLDSLDKGELEQALNYTKLAKDQEPEFILAQLQLADIQSRKGDNQQAVEILDRLKNMPHYSKVQLSAEMLRADILDTAGEYQKAIETYQHLIANYGQQNPKKILAVKYNLSFSLASELKYEQALTQLDDILIALQDHSDPKFMADVLHKKGSILLQIGRTAEARELANKAFKQYNDLSDLMGSAIVNILLARIANHESDYDNATYFLKQSINIYRHANYPLGVGATLNELIYTLMVSGQFDEAWTHMLEMKQIAMDIDYFAMLMAAKQFEIEISRARKQWAQAEAGLDDYLKLSTEENFTRGLFKHKLFGLDLALDQEQPTRAQNYIDQIQEHIDKSGENRLQPRLNFQQARLYFLQDKDEKALQLLNENKASALATDDMETIHEINNELLRHYIKSGDYEAAQKIITAIDKNPNKPLDYPYLLLKSKILYGLGHKQQALNLAESSKAQAHEFWQAADEQYLKSLSN</sequence>
<dbReference type="Pfam" id="PF00486">
    <property type="entry name" value="Trans_reg_C"/>
    <property type="match status" value="1"/>
</dbReference>
<dbReference type="Gene3D" id="1.25.40.10">
    <property type="entry name" value="Tetratricopeptide repeat domain"/>
    <property type="match status" value="3"/>
</dbReference>
<feature type="domain" description="OmpR/PhoB-type" evidence="4">
    <location>
        <begin position="1"/>
        <end position="97"/>
    </location>
</feature>
<dbReference type="Proteomes" id="UP000605253">
    <property type="component" value="Unassembled WGS sequence"/>
</dbReference>
<dbReference type="EMBL" id="BMEO01000001">
    <property type="protein sequence ID" value="GGF83704.1"/>
    <property type="molecule type" value="Genomic_DNA"/>
</dbReference>
<dbReference type="SMART" id="SM00028">
    <property type="entry name" value="TPR"/>
    <property type="match status" value="4"/>
</dbReference>
<evidence type="ECO:0000256" key="3">
    <source>
        <dbReference type="SAM" id="Phobius"/>
    </source>
</evidence>
<dbReference type="InterPro" id="IPR016032">
    <property type="entry name" value="Sig_transdc_resp-reg_C-effctor"/>
</dbReference>
<evidence type="ECO:0000313" key="5">
    <source>
        <dbReference type="EMBL" id="GGF83704.1"/>
    </source>
</evidence>
<dbReference type="AlphaFoldDB" id="A0A917FIZ6"/>
<dbReference type="InterPro" id="IPR011990">
    <property type="entry name" value="TPR-like_helical_dom_sf"/>
</dbReference>
<feature type="DNA-binding region" description="OmpR/PhoB-type" evidence="2">
    <location>
        <begin position="1"/>
        <end position="97"/>
    </location>
</feature>
<dbReference type="GO" id="GO:0003677">
    <property type="term" value="F:DNA binding"/>
    <property type="evidence" value="ECO:0007669"/>
    <property type="project" value="UniProtKB-UniRule"/>
</dbReference>
<dbReference type="InterPro" id="IPR019734">
    <property type="entry name" value="TPR_rpt"/>
</dbReference>
<dbReference type="CDD" id="cd00383">
    <property type="entry name" value="trans_reg_C"/>
    <property type="match status" value="1"/>
</dbReference>
<keyword evidence="6" id="KW-1185">Reference proteome</keyword>
<dbReference type="RefSeq" id="WP_188363692.1">
    <property type="nucleotide sequence ID" value="NZ_BAABJF010000011.1"/>
</dbReference>
<dbReference type="GO" id="GO:0000160">
    <property type="term" value="P:phosphorelay signal transduction system"/>
    <property type="evidence" value="ECO:0007669"/>
    <property type="project" value="InterPro"/>
</dbReference>
<accession>A0A917FIZ6</accession>
<comment type="caution">
    <text evidence="5">The sequence shown here is derived from an EMBL/GenBank/DDBJ whole genome shotgun (WGS) entry which is preliminary data.</text>
</comment>
<keyword evidence="1 2" id="KW-0238">DNA-binding</keyword>
<feature type="transmembrane region" description="Helical" evidence="3">
    <location>
        <begin position="119"/>
        <end position="137"/>
    </location>
</feature>
<reference evidence="5" key="1">
    <citation type="journal article" date="2014" name="Int. J. Syst. Evol. Microbiol.">
        <title>Complete genome sequence of Corynebacterium casei LMG S-19264T (=DSM 44701T), isolated from a smear-ripened cheese.</title>
        <authorList>
            <consortium name="US DOE Joint Genome Institute (JGI-PGF)"/>
            <person name="Walter F."/>
            <person name="Albersmeier A."/>
            <person name="Kalinowski J."/>
            <person name="Ruckert C."/>
        </authorList>
    </citation>
    <scope>NUCLEOTIDE SEQUENCE</scope>
    <source>
        <strain evidence="5">CGMCC 1.12181</strain>
    </source>
</reference>
<dbReference type="PROSITE" id="PS51755">
    <property type="entry name" value="OMPR_PHOB"/>
    <property type="match status" value="1"/>
</dbReference>
<dbReference type="SUPFAM" id="SSF46894">
    <property type="entry name" value="C-terminal effector domain of the bipartite response regulators"/>
    <property type="match status" value="1"/>
</dbReference>
<reference evidence="5" key="2">
    <citation type="submission" date="2020-09" db="EMBL/GenBank/DDBJ databases">
        <authorList>
            <person name="Sun Q."/>
            <person name="Zhou Y."/>
        </authorList>
    </citation>
    <scope>NUCLEOTIDE SEQUENCE</scope>
    <source>
        <strain evidence="5">CGMCC 1.12181</strain>
    </source>
</reference>
<dbReference type="SUPFAM" id="SSF48452">
    <property type="entry name" value="TPR-like"/>
    <property type="match status" value="2"/>
</dbReference>
<evidence type="ECO:0000313" key="6">
    <source>
        <dbReference type="Proteomes" id="UP000605253"/>
    </source>
</evidence>
<name>A0A917FIZ6_9GAMM</name>
<organism evidence="5 6">
    <name type="scientific">Marinicella pacifica</name>
    <dbReference type="NCBI Taxonomy" id="1171543"/>
    <lineage>
        <taxon>Bacteria</taxon>
        <taxon>Pseudomonadati</taxon>
        <taxon>Pseudomonadota</taxon>
        <taxon>Gammaproteobacteria</taxon>
        <taxon>Lysobacterales</taxon>
        <taxon>Marinicellaceae</taxon>
        <taxon>Marinicella</taxon>
    </lineage>
</organism>
<evidence type="ECO:0000256" key="2">
    <source>
        <dbReference type="PROSITE-ProRule" id="PRU01091"/>
    </source>
</evidence>
<proteinExistence type="predicted"/>
<evidence type="ECO:0000259" key="4">
    <source>
        <dbReference type="PROSITE" id="PS51755"/>
    </source>
</evidence>
<dbReference type="Gene3D" id="1.10.10.10">
    <property type="entry name" value="Winged helix-like DNA-binding domain superfamily/Winged helix DNA-binding domain"/>
    <property type="match status" value="1"/>
</dbReference>
<keyword evidence="3" id="KW-0812">Transmembrane</keyword>
<dbReference type="InterPro" id="IPR001867">
    <property type="entry name" value="OmpR/PhoB-type_DNA-bd"/>
</dbReference>
<dbReference type="InterPro" id="IPR036388">
    <property type="entry name" value="WH-like_DNA-bd_sf"/>
</dbReference>
<keyword evidence="3" id="KW-1133">Transmembrane helix</keyword>